<evidence type="ECO:0000256" key="1">
    <source>
        <dbReference type="SAM" id="Phobius"/>
    </source>
</evidence>
<keyword evidence="1" id="KW-0812">Transmembrane</keyword>
<accession>A0A975AZE8</accession>
<keyword evidence="1" id="KW-0472">Membrane</keyword>
<dbReference type="AlphaFoldDB" id="A0A975AZE8"/>
<keyword evidence="1" id="KW-1133">Transmembrane helix</keyword>
<gene>
    <name evidence="2" type="ORF">GJV85_04195</name>
</gene>
<dbReference type="InterPro" id="IPR010718">
    <property type="entry name" value="DUF1294"/>
</dbReference>
<reference evidence="2" key="2">
    <citation type="submission" date="2021-04" db="EMBL/GenBank/DDBJ databases">
        <title>Isolation and characterization of a novel species of the genus Sulfurimonas.</title>
        <authorList>
            <person name="Fukui M."/>
        </authorList>
    </citation>
    <scope>NUCLEOTIDE SEQUENCE</scope>
    <source>
        <strain evidence="2">H1576</strain>
    </source>
</reference>
<dbReference type="EMBL" id="CP046072">
    <property type="protein sequence ID" value="QSZ41338.1"/>
    <property type="molecule type" value="Genomic_DNA"/>
</dbReference>
<evidence type="ECO:0000313" key="3">
    <source>
        <dbReference type="Proteomes" id="UP000671852"/>
    </source>
</evidence>
<feature type="transmembrane region" description="Helical" evidence="1">
    <location>
        <begin position="42"/>
        <end position="59"/>
    </location>
</feature>
<protein>
    <submittedName>
        <fullName evidence="2">DUF1294 domain-containing protein</fullName>
    </submittedName>
</protein>
<dbReference type="InterPro" id="IPR012156">
    <property type="entry name" value="Cold_shock_CspA"/>
</dbReference>
<feature type="transmembrane region" description="Helical" evidence="1">
    <location>
        <begin position="6"/>
        <end position="22"/>
    </location>
</feature>
<dbReference type="RefSeq" id="WP_207562616.1">
    <property type="nucleotide sequence ID" value="NZ_CP046072.1"/>
</dbReference>
<feature type="transmembrane region" description="Helical" evidence="1">
    <location>
        <begin position="65"/>
        <end position="86"/>
    </location>
</feature>
<dbReference type="PIRSF" id="PIRSF002599">
    <property type="entry name" value="Cold_shock_A"/>
    <property type="match status" value="1"/>
</dbReference>
<evidence type="ECO:0000313" key="2">
    <source>
        <dbReference type="EMBL" id="QSZ41338.1"/>
    </source>
</evidence>
<reference evidence="2" key="1">
    <citation type="submission" date="2019-11" db="EMBL/GenBank/DDBJ databases">
        <authorList>
            <person name="Kojima H."/>
        </authorList>
    </citation>
    <scope>NUCLEOTIDE SEQUENCE</scope>
    <source>
        <strain evidence="2">H1576</strain>
    </source>
</reference>
<organism evidence="2 3">
    <name type="scientific">Sulfurimonas aquatica</name>
    <dbReference type="NCBI Taxonomy" id="2672570"/>
    <lineage>
        <taxon>Bacteria</taxon>
        <taxon>Pseudomonadati</taxon>
        <taxon>Campylobacterota</taxon>
        <taxon>Epsilonproteobacteria</taxon>
        <taxon>Campylobacterales</taxon>
        <taxon>Sulfurimonadaceae</taxon>
        <taxon>Sulfurimonas</taxon>
    </lineage>
</organism>
<dbReference type="Pfam" id="PF06961">
    <property type="entry name" value="DUF1294"/>
    <property type="match status" value="1"/>
</dbReference>
<dbReference type="Proteomes" id="UP000671852">
    <property type="component" value="Chromosome"/>
</dbReference>
<keyword evidence="3" id="KW-1185">Reference proteome</keyword>
<dbReference type="KEGG" id="saqt:GJV85_04195"/>
<name>A0A975AZE8_9BACT</name>
<sequence length="96" mass="11071">MQTAIFIYFIFVNIAAFVVYTFDKFRSRVGASRISEKELHTFSLIGGFLGATLSMALFHHKVSKVSFLLIHIAIMILWIALILYYFTQIDELNFIS</sequence>
<dbReference type="GO" id="GO:0003676">
    <property type="term" value="F:nucleic acid binding"/>
    <property type="evidence" value="ECO:0007669"/>
    <property type="project" value="InterPro"/>
</dbReference>
<proteinExistence type="predicted"/>